<evidence type="ECO:0000256" key="4">
    <source>
        <dbReference type="HAMAP-Rule" id="MF_00434"/>
    </source>
</evidence>
<comment type="catalytic activity">
    <reaction evidence="1 4">
        <text>(4aS,6R)-4a-hydroxy-L-erythro-5,6,7,8-tetrahydrobiopterin = (6R)-L-erythro-6,7-dihydrobiopterin + H2O</text>
        <dbReference type="Rhea" id="RHEA:11920"/>
        <dbReference type="ChEBI" id="CHEBI:15377"/>
        <dbReference type="ChEBI" id="CHEBI:15642"/>
        <dbReference type="ChEBI" id="CHEBI:43120"/>
        <dbReference type="EC" id="4.2.1.96"/>
    </reaction>
</comment>
<dbReference type="EMBL" id="CP030840">
    <property type="protein sequence ID" value="AXC13658.1"/>
    <property type="molecule type" value="Genomic_DNA"/>
</dbReference>
<dbReference type="PANTHER" id="PTHR12599:SF0">
    <property type="entry name" value="PTERIN-4-ALPHA-CARBINOLAMINE DEHYDRATASE"/>
    <property type="match status" value="1"/>
</dbReference>
<dbReference type="Proteomes" id="UP000253606">
    <property type="component" value="Chromosome"/>
</dbReference>
<dbReference type="GO" id="GO:0008124">
    <property type="term" value="F:4-alpha-hydroxytetrahydrobiopterin dehydratase activity"/>
    <property type="evidence" value="ECO:0007669"/>
    <property type="project" value="UniProtKB-UniRule"/>
</dbReference>
<dbReference type="GO" id="GO:0006729">
    <property type="term" value="P:tetrahydrobiopterin biosynthetic process"/>
    <property type="evidence" value="ECO:0007669"/>
    <property type="project" value="InterPro"/>
</dbReference>
<name>A0A2Z5G3H7_9BACT</name>
<dbReference type="RefSeq" id="WP_114208592.1">
    <property type="nucleotide sequence ID" value="NZ_CP030840.1"/>
</dbReference>
<evidence type="ECO:0000313" key="5">
    <source>
        <dbReference type="EMBL" id="AXC13658.1"/>
    </source>
</evidence>
<dbReference type="Gene3D" id="3.30.1360.20">
    <property type="entry name" value="Transcriptional coactivator/pterin dehydratase"/>
    <property type="match status" value="1"/>
</dbReference>
<evidence type="ECO:0000256" key="2">
    <source>
        <dbReference type="ARBA" id="ARBA00006472"/>
    </source>
</evidence>
<reference evidence="5 6" key="1">
    <citation type="journal article" date="2018" name="Front. Microbiol.">
        <title>Hydrolytic Capabilities as a Key to Environmental Success: Chitinolytic and Cellulolytic Acidobacteria From Acidic Sub-arctic Soils and Boreal Peatlands.</title>
        <authorList>
            <person name="Belova S.E."/>
            <person name="Ravin N.V."/>
            <person name="Pankratov T.A."/>
            <person name="Rakitin A.L."/>
            <person name="Ivanova A.A."/>
            <person name="Beletsky A.V."/>
            <person name="Mardanov A.V."/>
            <person name="Sinninghe Damste J.S."/>
            <person name="Dedysh S.N."/>
        </authorList>
    </citation>
    <scope>NUCLEOTIDE SEQUENCE [LARGE SCALE GENOMIC DNA]</scope>
    <source>
        <strain evidence="5 6">SBC82</strain>
    </source>
</reference>
<dbReference type="HAMAP" id="MF_00434">
    <property type="entry name" value="Pterin_4_alpha"/>
    <property type="match status" value="1"/>
</dbReference>
<dbReference type="PANTHER" id="PTHR12599">
    <property type="entry name" value="PTERIN-4-ALPHA-CARBINOLAMINE DEHYDRATASE"/>
    <property type="match status" value="1"/>
</dbReference>
<dbReference type="AlphaFoldDB" id="A0A2Z5G3H7"/>
<dbReference type="InterPro" id="IPR036428">
    <property type="entry name" value="PCD_sf"/>
</dbReference>
<keyword evidence="6" id="KW-1185">Reference proteome</keyword>
<proteinExistence type="inferred from homology"/>
<evidence type="ECO:0000256" key="1">
    <source>
        <dbReference type="ARBA" id="ARBA00001554"/>
    </source>
</evidence>
<dbReference type="NCBIfam" id="NF002017">
    <property type="entry name" value="PRK00823.1-2"/>
    <property type="match status" value="1"/>
</dbReference>
<protein>
    <recommendedName>
        <fullName evidence="4">Putative pterin-4-alpha-carbinolamine dehydratase</fullName>
        <shortName evidence="4">PHS</shortName>
        <ecNumber evidence="4">4.2.1.96</ecNumber>
    </recommendedName>
    <alternativeName>
        <fullName evidence="4">4-alpha-hydroxy-tetrahydropterin dehydratase</fullName>
    </alternativeName>
    <alternativeName>
        <fullName evidence="4">Pterin carbinolamine dehydratase</fullName>
        <shortName evidence="4">PCD</shortName>
    </alternativeName>
</protein>
<dbReference type="EC" id="4.2.1.96" evidence="4"/>
<sequence>MTQLTDAEVAEELTRLPEWRLVGAEIVRDLTFADFNAAMAFVNRVAEKAESAGHHPDIDIRWNRVKLALVSHDAGGLTDRDFELALDIDSLA</sequence>
<dbReference type="SUPFAM" id="SSF55248">
    <property type="entry name" value="PCD-like"/>
    <property type="match status" value="1"/>
</dbReference>
<accession>A0A2Z5G3H7</accession>
<dbReference type="OrthoDB" id="9800108at2"/>
<organism evidence="5 6">
    <name type="scientific">Acidisarcina polymorpha</name>
    <dbReference type="NCBI Taxonomy" id="2211140"/>
    <lineage>
        <taxon>Bacteria</taxon>
        <taxon>Pseudomonadati</taxon>
        <taxon>Acidobacteriota</taxon>
        <taxon>Terriglobia</taxon>
        <taxon>Terriglobales</taxon>
        <taxon>Acidobacteriaceae</taxon>
        <taxon>Acidisarcina</taxon>
    </lineage>
</organism>
<gene>
    <name evidence="5" type="ORF">ACPOL_4385</name>
</gene>
<dbReference type="CDD" id="cd00488">
    <property type="entry name" value="PCD_DCoH"/>
    <property type="match status" value="1"/>
</dbReference>
<evidence type="ECO:0000256" key="3">
    <source>
        <dbReference type="ARBA" id="ARBA00023239"/>
    </source>
</evidence>
<evidence type="ECO:0000313" key="6">
    <source>
        <dbReference type="Proteomes" id="UP000253606"/>
    </source>
</evidence>
<comment type="similarity">
    <text evidence="2 4">Belongs to the pterin-4-alpha-carbinolamine dehydratase family.</text>
</comment>
<keyword evidence="3 4" id="KW-0456">Lyase</keyword>
<dbReference type="KEGG" id="abas:ACPOL_4385"/>
<dbReference type="Pfam" id="PF01329">
    <property type="entry name" value="Pterin_4a"/>
    <property type="match status" value="1"/>
</dbReference>
<dbReference type="InterPro" id="IPR001533">
    <property type="entry name" value="Pterin_deHydtase"/>
</dbReference>